<dbReference type="Proteomes" id="UP001378592">
    <property type="component" value="Unassembled WGS sequence"/>
</dbReference>
<keyword evidence="2" id="KW-1185">Reference proteome</keyword>
<organism evidence="1 2">
    <name type="scientific">Gryllus longicercus</name>
    <dbReference type="NCBI Taxonomy" id="2509291"/>
    <lineage>
        <taxon>Eukaryota</taxon>
        <taxon>Metazoa</taxon>
        <taxon>Ecdysozoa</taxon>
        <taxon>Arthropoda</taxon>
        <taxon>Hexapoda</taxon>
        <taxon>Insecta</taxon>
        <taxon>Pterygota</taxon>
        <taxon>Neoptera</taxon>
        <taxon>Polyneoptera</taxon>
        <taxon>Orthoptera</taxon>
        <taxon>Ensifera</taxon>
        <taxon>Gryllidea</taxon>
        <taxon>Grylloidea</taxon>
        <taxon>Gryllidae</taxon>
        <taxon>Gryllinae</taxon>
        <taxon>Gryllus</taxon>
    </lineage>
</organism>
<name>A0AAN9VXK0_9ORTH</name>
<evidence type="ECO:0000313" key="2">
    <source>
        <dbReference type="Proteomes" id="UP001378592"/>
    </source>
</evidence>
<accession>A0AAN9VXK0</accession>
<protein>
    <submittedName>
        <fullName evidence="1">Uncharacterized protein</fullName>
    </submittedName>
</protein>
<sequence length="220" mass="24293">METIFDIFGSCDSVKPSTLNTIPQGFAAIKNVPSEGVLPGKQSIKNDGPSLKGKKVLGDVGNKIKGLQLKTISNSKDSIKKSQPESYCASSVTCLSANRVSGTLEKDLLPERPLTSQLIWEDDADYNNVDKWPEVESHGPSFWSDDNGDSLWPDVETPTIENFFHAANIWDMGMKCGGEHSPSPVSQEFDEDIHFCLDLPSDHVSEMVLDESEVKFPWEM</sequence>
<comment type="caution">
    <text evidence="1">The sequence shown here is derived from an EMBL/GenBank/DDBJ whole genome shotgun (WGS) entry which is preliminary data.</text>
</comment>
<reference evidence="1 2" key="1">
    <citation type="submission" date="2024-03" db="EMBL/GenBank/DDBJ databases">
        <title>The genome assembly and annotation of the cricket Gryllus longicercus Weissman &amp; Gray.</title>
        <authorList>
            <person name="Szrajer S."/>
            <person name="Gray D."/>
            <person name="Ylla G."/>
        </authorList>
    </citation>
    <scope>NUCLEOTIDE SEQUENCE [LARGE SCALE GENOMIC DNA]</scope>
    <source>
        <strain evidence="1">DAG 2021-001</strain>
        <tissue evidence="1">Whole body minus gut</tissue>
    </source>
</reference>
<evidence type="ECO:0000313" key="1">
    <source>
        <dbReference type="EMBL" id="KAK7872213.1"/>
    </source>
</evidence>
<dbReference type="EMBL" id="JAZDUA010000028">
    <property type="protein sequence ID" value="KAK7872213.1"/>
    <property type="molecule type" value="Genomic_DNA"/>
</dbReference>
<dbReference type="AlphaFoldDB" id="A0AAN9VXK0"/>
<proteinExistence type="predicted"/>
<gene>
    <name evidence="1" type="ORF">R5R35_001771</name>
</gene>